<evidence type="ECO:0000313" key="10">
    <source>
        <dbReference type="EMBL" id="KAI6649143.1"/>
    </source>
</evidence>
<dbReference type="PANTHER" id="PTHR13505:SF7">
    <property type="entry name" value="TRANSMEMBRANE PROTEIN 208"/>
    <property type="match status" value="1"/>
</dbReference>
<dbReference type="AlphaFoldDB" id="A0AAV7JJY3"/>
<dbReference type="GO" id="GO:0006624">
    <property type="term" value="P:vacuolar protein processing"/>
    <property type="evidence" value="ECO:0007669"/>
    <property type="project" value="TreeGrafter"/>
</dbReference>
<keyword evidence="7 9" id="KW-0472">Membrane</keyword>
<protein>
    <recommendedName>
        <fullName evidence="3">Transmembrane protein 208</fullName>
    </recommendedName>
</protein>
<evidence type="ECO:0000256" key="6">
    <source>
        <dbReference type="ARBA" id="ARBA00022989"/>
    </source>
</evidence>
<gene>
    <name evidence="10" type="ORF">LOD99_11512</name>
</gene>
<feature type="region of interest" description="Disordered" evidence="8">
    <location>
        <begin position="143"/>
        <end position="163"/>
    </location>
</feature>
<dbReference type="PANTHER" id="PTHR13505">
    <property type="entry name" value="TRANSMEMBRANE PROTEIN 208"/>
    <property type="match status" value="1"/>
</dbReference>
<comment type="caution">
    <text evidence="10">The sequence shown here is derived from an EMBL/GenBank/DDBJ whole genome shotgun (WGS) entry which is preliminary data.</text>
</comment>
<proteinExistence type="inferred from homology"/>
<accession>A0AAV7JJY3</accession>
<evidence type="ECO:0000256" key="2">
    <source>
        <dbReference type="ARBA" id="ARBA00009950"/>
    </source>
</evidence>
<evidence type="ECO:0000256" key="3">
    <source>
        <dbReference type="ARBA" id="ARBA00015033"/>
    </source>
</evidence>
<name>A0AAV7JJY3_9METZ</name>
<keyword evidence="11" id="KW-1185">Reference proteome</keyword>
<dbReference type="EMBL" id="JAKMXF010000321">
    <property type="protein sequence ID" value="KAI6649143.1"/>
    <property type="molecule type" value="Genomic_DNA"/>
</dbReference>
<sequence length="163" mass="18764">MPPKQRTKGKQEIYNENQAALEFYWRISLCSSAVQIISVVAFFSWLRSLATALMIGMHYLAIRVMRSIARPKFSGNQLIDGGIDLSLTNGMGEHMKDLILFSALLQFGALFTDYFWCLIVVAPIRVVYIVWPLLSPWLRSSSENVQEKPKPKPNPRKERRIYK</sequence>
<comment type="similarity">
    <text evidence="2">Belongs to the TMEM208 family.</text>
</comment>
<dbReference type="GO" id="GO:0005773">
    <property type="term" value="C:vacuole"/>
    <property type="evidence" value="ECO:0007669"/>
    <property type="project" value="GOC"/>
</dbReference>
<evidence type="ECO:0000256" key="9">
    <source>
        <dbReference type="SAM" id="Phobius"/>
    </source>
</evidence>
<keyword evidence="6 9" id="KW-1133">Transmembrane helix</keyword>
<dbReference type="InterPro" id="IPR008506">
    <property type="entry name" value="SND2/TMEM208"/>
</dbReference>
<dbReference type="GO" id="GO:0005789">
    <property type="term" value="C:endoplasmic reticulum membrane"/>
    <property type="evidence" value="ECO:0007669"/>
    <property type="project" value="UniProtKB-SubCell"/>
</dbReference>
<evidence type="ECO:0000256" key="1">
    <source>
        <dbReference type="ARBA" id="ARBA00004477"/>
    </source>
</evidence>
<organism evidence="10 11">
    <name type="scientific">Oopsacas minuta</name>
    <dbReference type="NCBI Taxonomy" id="111878"/>
    <lineage>
        <taxon>Eukaryota</taxon>
        <taxon>Metazoa</taxon>
        <taxon>Porifera</taxon>
        <taxon>Hexactinellida</taxon>
        <taxon>Hexasterophora</taxon>
        <taxon>Lyssacinosida</taxon>
        <taxon>Leucopsacidae</taxon>
        <taxon>Oopsacas</taxon>
    </lineage>
</organism>
<dbReference type="Pfam" id="PF05620">
    <property type="entry name" value="TMEM208_SND2"/>
    <property type="match status" value="1"/>
</dbReference>
<evidence type="ECO:0000256" key="8">
    <source>
        <dbReference type="SAM" id="MobiDB-lite"/>
    </source>
</evidence>
<keyword evidence="5" id="KW-0256">Endoplasmic reticulum</keyword>
<dbReference type="Proteomes" id="UP001165289">
    <property type="component" value="Unassembled WGS sequence"/>
</dbReference>
<evidence type="ECO:0000256" key="7">
    <source>
        <dbReference type="ARBA" id="ARBA00023136"/>
    </source>
</evidence>
<evidence type="ECO:0000256" key="4">
    <source>
        <dbReference type="ARBA" id="ARBA00022692"/>
    </source>
</evidence>
<feature type="transmembrane region" description="Helical" evidence="9">
    <location>
        <begin position="23"/>
        <end position="43"/>
    </location>
</feature>
<evidence type="ECO:0000313" key="11">
    <source>
        <dbReference type="Proteomes" id="UP001165289"/>
    </source>
</evidence>
<feature type="transmembrane region" description="Helical" evidence="9">
    <location>
        <begin position="98"/>
        <end position="131"/>
    </location>
</feature>
<evidence type="ECO:0000256" key="5">
    <source>
        <dbReference type="ARBA" id="ARBA00022824"/>
    </source>
</evidence>
<reference evidence="10 11" key="1">
    <citation type="journal article" date="2023" name="BMC Biol.">
        <title>The compact genome of the sponge Oopsacas minuta (Hexactinellida) is lacking key metazoan core genes.</title>
        <authorList>
            <person name="Santini S."/>
            <person name="Schenkelaars Q."/>
            <person name="Jourda C."/>
            <person name="Duchesne M."/>
            <person name="Belahbib H."/>
            <person name="Rocher C."/>
            <person name="Selva M."/>
            <person name="Riesgo A."/>
            <person name="Vervoort M."/>
            <person name="Leys S.P."/>
            <person name="Kodjabachian L."/>
            <person name="Le Bivic A."/>
            <person name="Borchiellini C."/>
            <person name="Claverie J.M."/>
            <person name="Renard E."/>
        </authorList>
    </citation>
    <scope>NUCLEOTIDE SEQUENCE [LARGE SCALE GENOMIC DNA]</scope>
    <source>
        <strain evidence="10">SPO-2</strain>
    </source>
</reference>
<keyword evidence="4 9" id="KW-0812">Transmembrane</keyword>
<feature type="compositionally biased region" description="Basic residues" evidence="8">
    <location>
        <begin position="151"/>
        <end position="163"/>
    </location>
</feature>
<comment type="subcellular location">
    <subcellularLocation>
        <location evidence="1">Endoplasmic reticulum membrane</location>
        <topology evidence="1">Multi-pass membrane protein</topology>
    </subcellularLocation>
</comment>